<feature type="compositionally biased region" description="Low complexity" evidence="2">
    <location>
        <begin position="488"/>
        <end position="505"/>
    </location>
</feature>
<comment type="caution">
    <text evidence="4">The sequence shown here is derived from an EMBL/GenBank/DDBJ whole genome shotgun (WGS) entry which is preliminary data.</text>
</comment>
<protein>
    <submittedName>
        <fullName evidence="4">Uncharacterized protein</fullName>
    </submittedName>
</protein>
<evidence type="ECO:0000313" key="4">
    <source>
        <dbReference type="EMBL" id="RAV09224.1"/>
    </source>
</evidence>
<gene>
    <name evidence="4" type="ORF">DQG23_39730</name>
</gene>
<sequence length="673" mass="72133">MHVQLGRRHSNPGARAIYDPSSLAPAGFDDFRQIMADGTACFSAADSFHNSSRYFATVYEVVFVSNEVVKTGEKILKPVLHPYIQTILKPVREAKKLPSVAIQKSQAVLRKFLATREYSLKSYVSIGRYYVSKRLLVAVFIVILVLVYFLFIKPPAFLNKWLGKVPTIQASAPKAASFTGKAKVVDDAKLPKYSGELVDGLYAGQGKLYNDNGKLIYEGQFDKGLKSGTGTLFDDNGNIAYNGQFAADVFNGIGMLYFPGEGRKIRYEGEFQNGTPGGAGKEYYPTGELKYEGSFSADTYSGEGKLFYSGGKIRYEGGFQASQFSGSGKLFNEQGAVLYEGNFVNGKYAGEGVEYYPNGFVKYKGSFTGGSYHGEGESFSEKGVPAYKGTFANGAFHGSGERYDEEGSLLYKGSFKNNAYEGLGTVFDKDGAAVVKSFFSNGKLNLQGFIGLSSQKIEELLGKPTEVLLADSASAAGAGTGTGGIIPEDAGSAAEENANNASAAPAAKSDNKVIVGLPAAEPAKNQNAASQPDAKTVTAGNESAAAGTDDAPLTPDAEADGPVKLRMSYTNLQMAFVLESSETNPKEAVVTDISLWSSKAIALIQPDVETFKDIQKPNELGYIVMELKKPVNGKSYSNSYFKDDALVKLTHMNGDKNAYQLDITAVPPKGNGE</sequence>
<dbReference type="PANTHER" id="PTHR43215">
    <property type="entry name" value="RADIAL SPOKE HEAD 1 HOMOLOG"/>
    <property type="match status" value="1"/>
</dbReference>
<keyword evidence="3" id="KW-1133">Transmembrane helix</keyword>
<evidence type="ECO:0000256" key="3">
    <source>
        <dbReference type="SAM" id="Phobius"/>
    </source>
</evidence>
<feature type="transmembrane region" description="Helical" evidence="3">
    <location>
        <begin position="135"/>
        <end position="152"/>
    </location>
</feature>
<organism evidence="4 5">
    <name type="scientific">Paenibacillus contaminans</name>
    <dbReference type="NCBI Taxonomy" id="450362"/>
    <lineage>
        <taxon>Bacteria</taxon>
        <taxon>Bacillati</taxon>
        <taxon>Bacillota</taxon>
        <taxon>Bacilli</taxon>
        <taxon>Bacillales</taxon>
        <taxon>Paenibacillaceae</taxon>
        <taxon>Paenibacillus</taxon>
    </lineage>
</organism>
<dbReference type="Pfam" id="PF02493">
    <property type="entry name" value="MORN"/>
    <property type="match status" value="6"/>
</dbReference>
<dbReference type="AlphaFoldDB" id="A0A329LMX0"/>
<dbReference type="InterPro" id="IPR011652">
    <property type="entry name" value="MORN_2"/>
</dbReference>
<dbReference type="Pfam" id="PF07661">
    <property type="entry name" value="MORN_2"/>
    <property type="match status" value="1"/>
</dbReference>
<keyword evidence="3" id="KW-0812">Transmembrane</keyword>
<keyword evidence="3" id="KW-0472">Membrane</keyword>
<proteinExistence type="predicted"/>
<evidence type="ECO:0000256" key="1">
    <source>
        <dbReference type="ARBA" id="ARBA00022737"/>
    </source>
</evidence>
<keyword evidence="5" id="KW-1185">Reference proteome</keyword>
<dbReference type="SUPFAM" id="SSF82185">
    <property type="entry name" value="Histone H3 K4-specific methyltransferase SET7/9 N-terminal domain"/>
    <property type="match status" value="3"/>
</dbReference>
<feature type="region of interest" description="Disordered" evidence="2">
    <location>
        <begin position="522"/>
        <end position="558"/>
    </location>
</feature>
<dbReference type="PANTHER" id="PTHR43215:SF14">
    <property type="entry name" value="RADIAL SPOKE HEAD 1 HOMOLOG"/>
    <property type="match status" value="1"/>
</dbReference>
<dbReference type="EMBL" id="QMFB01000051">
    <property type="protein sequence ID" value="RAV09224.1"/>
    <property type="molecule type" value="Genomic_DNA"/>
</dbReference>
<dbReference type="Proteomes" id="UP000250369">
    <property type="component" value="Unassembled WGS sequence"/>
</dbReference>
<reference evidence="4 5" key="1">
    <citation type="journal article" date="2009" name="Int. J. Syst. Evol. Microbiol.">
        <title>Paenibacillus contaminans sp. nov., isolated from a contaminated laboratory plate.</title>
        <authorList>
            <person name="Chou J.H."/>
            <person name="Lee J.H."/>
            <person name="Lin M.C."/>
            <person name="Chang P.S."/>
            <person name="Arun A.B."/>
            <person name="Young C.C."/>
            <person name="Chen W.M."/>
        </authorList>
    </citation>
    <scope>NUCLEOTIDE SEQUENCE [LARGE SCALE GENOMIC DNA]</scope>
    <source>
        <strain evidence="4 5">CKOBP-6</strain>
    </source>
</reference>
<name>A0A329LMX0_9BACL</name>
<evidence type="ECO:0000256" key="2">
    <source>
        <dbReference type="SAM" id="MobiDB-lite"/>
    </source>
</evidence>
<dbReference type="SMART" id="SM00698">
    <property type="entry name" value="MORN"/>
    <property type="match status" value="8"/>
</dbReference>
<dbReference type="Gene3D" id="2.20.110.10">
    <property type="entry name" value="Histone H3 K4-specific methyltransferase SET7/9 N-terminal domain"/>
    <property type="match status" value="4"/>
</dbReference>
<keyword evidence="1" id="KW-0677">Repeat</keyword>
<evidence type="ECO:0000313" key="5">
    <source>
        <dbReference type="Proteomes" id="UP000250369"/>
    </source>
</evidence>
<feature type="region of interest" description="Disordered" evidence="2">
    <location>
        <begin position="479"/>
        <end position="505"/>
    </location>
</feature>
<accession>A0A329LMX0</accession>
<dbReference type="InterPro" id="IPR003409">
    <property type="entry name" value="MORN"/>
</dbReference>